<dbReference type="AlphaFoldDB" id="A0A6P0HDH3"/>
<gene>
    <name evidence="1" type="ORF">G3T38_00165</name>
</gene>
<evidence type="ECO:0000313" key="1">
    <source>
        <dbReference type="EMBL" id="NEN76686.1"/>
    </source>
</evidence>
<dbReference type="Pfam" id="PF04134">
    <property type="entry name" value="DCC1-like"/>
    <property type="match status" value="1"/>
</dbReference>
<comment type="caution">
    <text evidence="1">The sequence shown here is derived from an EMBL/GenBank/DDBJ whole genome shotgun (WGS) entry which is preliminary data.</text>
</comment>
<dbReference type="InterPro" id="IPR007263">
    <property type="entry name" value="DCC1-like"/>
</dbReference>
<sequence>MSEPAVRLVLLYDAECRLCVPFARWVAQQPLLVPLELVPCDSPEAHARFPGLDHAATRAEITVVGDGGEVWTHDAAWLMTLWATRRHRPLAHRLARPGLGRGLARGAACSAAGLRHLLGGRPSAPTGPAGGGDYPGGCADACSPLRQG</sequence>
<reference evidence="1 2" key="1">
    <citation type="journal article" date="2014" name="Int. J. Syst. Evol. Microbiol.">
        <title>Nocardioides zeae sp. nov., isolated from the stem of Zea mays.</title>
        <authorList>
            <person name="Glaeser S.P."/>
            <person name="McInroy J.A."/>
            <person name="Busse H.J."/>
            <person name="Kampfer P."/>
        </authorList>
    </citation>
    <scope>NUCLEOTIDE SEQUENCE [LARGE SCALE GENOMIC DNA]</scope>
    <source>
        <strain evidence="1 2">JCM 30728</strain>
    </source>
</reference>
<organism evidence="1 2">
    <name type="scientific">Nocardioides zeae</name>
    <dbReference type="NCBI Taxonomy" id="1457234"/>
    <lineage>
        <taxon>Bacteria</taxon>
        <taxon>Bacillati</taxon>
        <taxon>Actinomycetota</taxon>
        <taxon>Actinomycetes</taxon>
        <taxon>Propionibacteriales</taxon>
        <taxon>Nocardioidaceae</taxon>
        <taxon>Nocardioides</taxon>
    </lineage>
</organism>
<proteinExistence type="predicted"/>
<accession>A0A6P0HDH3</accession>
<dbReference type="EMBL" id="JAAGXA010000001">
    <property type="protein sequence ID" value="NEN76686.1"/>
    <property type="molecule type" value="Genomic_DNA"/>
</dbReference>
<keyword evidence="2" id="KW-1185">Reference proteome</keyword>
<dbReference type="GO" id="GO:0015035">
    <property type="term" value="F:protein-disulfide reductase activity"/>
    <property type="evidence" value="ECO:0007669"/>
    <property type="project" value="InterPro"/>
</dbReference>
<name>A0A6P0HDH3_9ACTN</name>
<dbReference type="RefSeq" id="WP_163770026.1">
    <property type="nucleotide sequence ID" value="NZ_JAAGXA010000001.1"/>
</dbReference>
<evidence type="ECO:0000313" key="2">
    <source>
        <dbReference type="Proteomes" id="UP000468687"/>
    </source>
</evidence>
<protein>
    <submittedName>
        <fullName evidence="1">DUF393 domain-containing protein</fullName>
    </submittedName>
</protein>
<dbReference type="Proteomes" id="UP000468687">
    <property type="component" value="Unassembled WGS sequence"/>
</dbReference>